<dbReference type="Pfam" id="PF18158">
    <property type="entry name" value="AidB_N"/>
    <property type="match status" value="1"/>
</dbReference>
<dbReference type="GO" id="GO:0003995">
    <property type="term" value="F:acyl-CoA dehydrogenase activity"/>
    <property type="evidence" value="ECO:0007669"/>
    <property type="project" value="TreeGrafter"/>
</dbReference>
<dbReference type="InterPro" id="IPR009075">
    <property type="entry name" value="AcylCo_DH/oxidase_C"/>
</dbReference>
<organism evidence="9 10">
    <name type="scientific">Povalibacter uvarum</name>
    <dbReference type="NCBI Taxonomy" id="732238"/>
    <lineage>
        <taxon>Bacteria</taxon>
        <taxon>Pseudomonadati</taxon>
        <taxon>Pseudomonadota</taxon>
        <taxon>Gammaproteobacteria</taxon>
        <taxon>Steroidobacterales</taxon>
        <taxon>Steroidobacteraceae</taxon>
        <taxon>Povalibacter</taxon>
    </lineage>
</organism>
<evidence type="ECO:0000259" key="5">
    <source>
        <dbReference type="Pfam" id="PF00441"/>
    </source>
</evidence>
<keyword evidence="2 4" id="KW-0285">Flavoprotein</keyword>
<evidence type="ECO:0000259" key="8">
    <source>
        <dbReference type="Pfam" id="PF22217"/>
    </source>
</evidence>
<dbReference type="RefSeq" id="WP_184333512.1">
    <property type="nucleotide sequence ID" value="NZ_JACHHZ010000003.1"/>
</dbReference>
<dbReference type="Gene3D" id="6.10.250.600">
    <property type="match status" value="1"/>
</dbReference>
<dbReference type="Proteomes" id="UP000588068">
    <property type="component" value="Unassembled WGS sequence"/>
</dbReference>
<comment type="caution">
    <text evidence="9">The sequence shown here is derived from an EMBL/GenBank/DDBJ whole genome shotgun (WGS) entry which is preliminary data.</text>
</comment>
<gene>
    <name evidence="9" type="ORF">HNQ60_003217</name>
</gene>
<feature type="domain" description="Acyl-CoA dehydrogenase 11-like C-terminal" evidence="8">
    <location>
        <begin position="452"/>
        <end position="538"/>
    </location>
</feature>
<dbReference type="InterPro" id="IPR036250">
    <property type="entry name" value="AcylCo_DH-like_C"/>
</dbReference>
<dbReference type="Gene3D" id="2.40.110.20">
    <property type="match status" value="1"/>
</dbReference>
<dbReference type="InterPro" id="IPR009100">
    <property type="entry name" value="AcylCoA_DH/oxidase_NM_dom_sf"/>
</dbReference>
<dbReference type="InterPro" id="IPR041504">
    <property type="entry name" value="AidB_N"/>
</dbReference>
<dbReference type="PANTHER" id="PTHR42707:SF2">
    <property type="entry name" value="ACD11 DEHYDROGENASE"/>
    <property type="match status" value="1"/>
</dbReference>
<comment type="similarity">
    <text evidence="1 4">Belongs to the acyl-CoA dehydrogenase family.</text>
</comment>
<evidence type="ECO:0000313" key="9">
    <source>
        <dbReference type="EMBL" id="MBB6094336.1"/>
    </source>
</evidence>
<dbReference type="AlphaFoldDB" id="A0A841HN88"/>
<dbReference type="InterPro" id="IPR006091">
    <property type="entry name" value="Acyl-CoA_Oxase/DH_mid-dom"/>
</dbReference>
<evidence type="ECO:0000259" key="6">
    <source>
        <dbReference type="Pfam" id="PF02770"/>
    </source>
</evidence>
<evidence type="ECO:0000256" key="2">
    <source>
        <dbReference type="ARBA" id="ARBA00022630"/>
    </source>
</evidence>
<name>A0A841HN88_9GAMM</name>
<keyword evidence="4" id="KW-0560">Oxidoreductase</keyword>
<reference evidence="9 10" key="1">
    <citation type="submission" date="2020-08" db="EMBL/GenBank/DDBJ databases">
        <title>Genomic Encyclopedia of Type Strains, Phase IV (KMG-IV): sequencing the most valuable type-strain genomes for metagenomic binning, comparative biology and taxonomic classification.</title>
        <authorList>
            <person name="Goeker M."/>
        </authorList>
    </citation>
    <scope>NUCLEOTIDE SEQUENCE [LARGE SCALE GENOMIC DNA]</scope>
    <source>
        <strain evidence="9 10">DSM 26723</strain>
    </source>
</reference>
<dbReference type="InterPro" id="IPR052904">
    <property type="entry name" value="Acyl-CoA_dehydrogenase-like"/>
</dbReference>
<dbReference type="Pfam" id="PF02770">
    <property type="entry name" value="Acyl-CoA_dh_M"/>
    <property type="match status" value="1"/>
</dbReference>
<evidence type="ECO:0000313" key="10">
    <source>
        <dbReference type="Proteomes" id="UP000588068"/>
    </source>
</evidence>
<evidence type="ECO:0000256" key="3">
    <source>
        <dbReference type="ARBA" id="ARBA00022827"/>
    </source>
</evidence>
<comment type="cofactor">
    <cofactor evidence="4">
        <name>FAD</name>
        <dbReference type="ChEBI" id="CHEBI:57692"/>
    </cofactor>
</comment>
<evidence type="ECO:0000259" key="7">
    <source>
        <dbReference type="Pfam" id="PF18158"/>
    </source>
</evidence>
<dbReference type="Pfam" id="PF00441">
    <property type="entry name" value="Acyl-CoA_dh_1"/>
    <property type="match status" value="1"/>
</dbReference>
<evidence type="ECO:0000256" key="1">
    <source>
        <dbReference type="ARBA" id="ARBA00009347"/>
    </source>
</evidence>
<accession>A0A841HN88</accession>
<dbReference type="SUPFAM" id="SSF47203">
    <property type="entry name" value="Acyl-CoA dehydrogenase C-terminal domain-like"/>
    <property type="match status" value="1"/>
</dbReference>
<keyword evidence="10" id="KW-1185">Reference proteome</keyword>
<dbReference type="PANTHER" id="PTHR42707">
    <property type="entry name" value="ACYL-COA DEHYDROGENASE"/>
    <property type="match status" value="1"/>
</dbReference>
<sequence length="556" mass="60428">MSTNIFIQSPPRIGNQYRDDALLKSWLRRKLPADMLREIESELDSMGELAGGELYELQLQDRLREPELTQWDAWGNRIDRIEVTPLWARAAQVAVRSGLIAIPYERRHGRHSRIHQFALVYLFHPSSDVYTCPLAMTDGAARTLGVSGNAALAARAIPRLTSRNPADAWTSGQWMTESTGGSDVGISLTQARHGDDGRWRLYGKKWFTSAITSQMALTLARPEGNGPGGSGLAMFYVETHDQAGGLNGIRVERLKDKLGTRKVPTAELLLDGAVAELVGDTRNGTRNIEPMLVVTRAWNSVTSAAFMRRGVALAKAYAGERRAFGSSLEDLPLHVDTLAGLEAETRAATLLAFELVELMGRLEANEMGDHQRALLRLLTPIAKLLTAKQAVAVTSEAIEAFGGAGYVEDTGLPALLRDTQVLPIWEGTTNVLALDALLRGDAASGLRALIERVAQCRSLATDARLGELAAQAAAALDHVVEWLGRNGEATSLQAGARRVVMTIGRAWQLMLLIEHAQWELDAGNDRTGIAAASRFAASPVDLLATIPLEDSRSLLR</sequence>
<protein>
    <submittedName>
        <fullName evidence="9">Alkylation response protein AidB-like acyl-CoA dehydrogenase</fullName>
    </submittedName>
</protein>
<keyword evidence="3 4" id="KW-0274">FAD</keyword>
<dbReference type="Pfam" id="PF22217">
    <property type="entry name" value="ACDH-11_C"/>
    <property type="match status" value="1"/>
</dbReference>
<feature type="domain" description="Acyl-CoA oxidase/dehydrogenase middle" evidence="6">
    <location>
        <begin position="173"/>
        <end position="271"/>
    </location>
</feature>
<dbReference type="InterPro" id="IPR053998">
    <property type="entry name" value="ACDH-11_C"/>
</dbReference>
<dbReference type="SUPFAM" id="SSF56645">
    <property type="entry name" value="Acyl-CoA dehydrogenase NM domain-like"/>
    <property type="match status" value="1"/>
</dbReference>
<dbReference type="EMBL" id="JACHHZ010000003">
    <property type="protein sequence ID" value="MBB6094336.1"/>
    <property type="molecule type" value="Genomic_DNA"/>
</dbReference>
<evidence type="ECO:0000256" key="4">
    <source>
        <dbReference type="RuleBase" id="RU362125"/>
    </source>
</evidence>
<proteinExistence type="inferred from homology"/>
<dbReference type="Gene3D" id="1.20.140.10">
    <property type="entry name" value="Butyryl-CoA Dehydrogenase, subunit A, domain 3"/>
    <property type="match status" value="1"/>
</dbReference>
<feature type="domain" description="Acyl-CoA dehydrogenase/oxidase C-terminal" evidence="5">
    <location>
        <begin position="283"/>
        <end position="433"/>
    </location>
</feature>
<feature type="domain" description="Adaptive response protein AidB N-terminal" evidence="7">
    <location>
        <begin position="15"/>
        <end position="163"/>
    </location>
</feature>